<dbReference type="GO" id="GO:0043531">
    <property type="term" value="F:ADP binding"/>
    <property type="evidence" value="ECO:0007669"/>
    <property type="project" value="InterPro"/>
</dbReference>
<dbReference type="InterPro" id="IPR058922">
    <property type="entry name" value="WHD_DRP"/>
</dbReference>
<comment type="caution">
    <text evidence="11">The sequence shown here is derived from an EMBL/GenBank/DDBJ whole genome shotgun (WGS) entry which is preliminary data.</text>
</comment>
<dbReference type="SUPFAM" id="SSF52058">
    <property type="entry name" value="L domain-like"/>
    <property type="match status" value="1"/>
</dbReference>
<dbReference type="FunFam" id="3.40.50.300:FF:001091">
    <property type="entry name" value="Probable disease resistance protein At1g61300"/>
    <property type="match status" value="1"/>
</dbReference>
<dbReference type="InterPro" id="IPR002182">
    <property type="entry name" value="NB-ARC"/>
</dbReference>
<dbReference type="PRINTS" id="PR00364">
    <property type="entry name" value="DISEASERSIST"/>
</dbReference>
<evidence type="ECO:0000256" key="6">
    <source>
        <dbReference type="ARBA" id="ARBA00022840"/>
    </source>
</evidence>
<feature type="domain" description="NB-ARC" evidence="8">
    <location>
        <begin position="116"/>
        <end position="275"/>
    </location>
</feature>
<comment type="similarity">
    <text evidence="1">Belongs to the disease resistance NB-LRR family.</text>
</comment>
<name>A0AA88DZQ6_FICCA</name>
<reference evidence="11" key="1">
    <citation type="submission" date="2023-07" db="EMBL/GenBank/DDBJ databases">
        <title>draft genome sequence of fig (Ficus carica).</title>
        <authorList>
            <person name="Takahashi T."/>
            <person name="Nishimura K."/>
        </authorList>
    </citation>
    <scope>NUCLEOTIDE SEQUENCE</scope>
</reference>
<keyword evidence="2" id="KW-0433">Leucine-rich repeat</keyword>
<dbReference type="InterPro" id="IPR050905">
    <property type="entry name" value="Plant_NBS-LRR"/>
</dbReference>
<accession>A0AA88DZQ6</accession>
<dbReference type="Pfam" id="PF23559">
    <property type="entry name" value="WHD_DRP"/>
    <property type="match status" value="1"/>
</dbReference>
<evidence type="ECO:0000259" key="10">
    <source>
        <dbReference type="Pfam" id="PF23559"/>
    </source>
</evidence>
<dbReference type="SMART" id="SM00369">
    <property type="entry name" value="LRR_TYP"/>
    <property type="match status" value="2"/>
</dbReference>
<dbReference type="EMBL" id="BTGU01000188">
    <property type="protein sequence ID" value="GMN64603.1"/>
    <property type="molecule type" value="Genomic_DNA"/>
</dbReference>
<dbReference type="Pfam" id="PF00931">
    <property type="entry name" value="NB-ARC"/>
    <property type="match status" value="1"/>
</dbReference>
<dbReference type="GO" id="GO:0006952">
    <property type="term" value="P:defense response"/>
    <property type="evidence" value="ECO:0007669"/>
    <property type="project" value="UniProtKB-KW"/>
</dbReference>
<dbReference type="PANTHER" id="PTHR33463">
    <property type="entry name" value="NB-ARC DOMAIN-CONTAINING PROTEIN-RELATED"/>
    <property type="match status" value="1"/>
</dbReference>
<dbReference type="GO" id="GO:0005524">
    <property type="term" value="F:ATP binding"/>
    <property type="evidence" value="ECO:0007669"/>
    <property type="project" value="UniProtKB-KW"/>
</dbReference>
<evidence type="ECO:0000256" key="1">
    <source>
        <dbReference type="ARBA" id="ARBA00008894"/>
    </source>
</evidence>
<dbReference type="InterPro" id="IPR032675">
    <property type="entry name" value="LRR_dom_sf"/>
</dbReference>
<evidence type="ECO:0008006" key="13">
    <source>
        <dbReference type="Google" id="ProtNLM"/>
    </source>
</evidence>
<evidence type="ECO:0000313" key="11">
    <source>
        <dbReference type="EMBL" id="GMN64603.1"/>
    </source>
</evidence>
<evidence type="ECO:0000313" key="12">
    <source>
        <dbReference type="Proteomes" id="UP001187192"/>
    </source>
</evidence>
<dbReference type="Pfam" id="PF23247">
    <property type="entry name" value="LRR_RPS2"/>
    <property type="match status" value="1"/>
</dbReference>
<dbReference type="AlphaFoldDB" id="A0AA88DZQ6"/>
<evidence type="ECO:0000256" key="5">
    <source>
        <dbReference type="ARBA" id="ARBA00022821"/>
    </source>
</evidence>
<keyword evidence="5" id="KW-0611">Plant defense</keyword>
<dbReference type="Gene3D" id="3.40.50.300">
    <property type="entry name" value="P-loop containing nucleotide triphosphate hydrolases"/>
    <property type="match status" value="1"/>
</dbReference>
<proteinExistence type="inferred from homology"/>
<dbReference type="InterPro" id="IPR042197">
    <property type="entry name" value="Apaf_helical"/>
</dbReference>
<organism evidence="11 12">
    <name type="scientific">Ficus carica</name>
    <name type="common">Common fig</name>
    <dbReference type="NCBI Taxonomy" id="3494"/>
    <lineage>
        <taxon>Eukaryota</taxon>
        <taxon>Viridiplantae</taxon>
        <taxon>Streptophyta</taxon>
        <taxon>Embryophyta</taxon>
        <taxon>Tracheophyta</taxon>
        <taxon>Spermatophyta</taxon>
        <taxon>Magnoliopsida</taxon>
        <taxon>eudicotyledons</taxon>
        <taxon>Gunneridae</taxon>
        <taxon>Pentapetalae</taxon>
        <taxon>rosids</taxon>
        <taxon>fabids</taxon>
        <taxon>Rosales</taxon>
        <taxon>Moraceae</taxon>
        <taxon>Ficeae</taxon>
        <taxon>Ficus</taxon>
    </lineage>
</organism>
<feature type="domain" description="Disease resistance protein At4g27190-like leucine-rich repeats" evidence="9">
    <location>
        <begin position="770"/>
        <end position="882"/>
    </location>
</feature>
<feature type="coiled-coil region" evidence="7">
    <location>
        <begin position="1"/>
        <end position="64"/>
    </location>
</feature>
<feature type="domain" description="Disease resistance protein winged helix" evidence="10">
    <location>
        <begin position="365"/>
        <end position="435"/>
    </location>
</feature>
<dbReference type="Proteomes" id="UP001187192">
    <property type="component" value="Unassembled WGS sequence"/>
</dbReference>
<dbReference type="Pfam" id="PF13855">
    <property type="entry name" value="LRR_8"/>
    <property type="match status" value="1"/>
</dbReference>
<gene>
    <name evidence="11" type="ORF">TIFTF001_033674</name>
</gene>
<dbReference type="InterPro" id="IPR001611">
    <property type="entry name" value="Leu-rich_rpt"/>
</dbReference>
<protein>
    <recommendedName>
        <fullName evidence="13">NB-ARC domain-containing protein</fullName>
    </recommendedName>
</protein>
<sequence length="962" mass="110883">MRTLKRKFEDLESKTEDMEEELAVAEISSRKKRRKQVKTWIEQVESLKNRIQQAEQEVTESNLFTRAPLIRSVDKLTTEVTEHAEVGEFPNGLTLEVYEKKGDALLTGKLMGEKFEENKELILECLMSEEDSIIGVCGMGGVGKTTLLSHVHNQLLVQPGIFVSWVTVSQNYSIRKLQQDIAKTVHFDFRKDSDNERAAELELELKRKGKIVLILDDVWENICLQKVGICIGDGCKLVLTTRSVEVCKMIDCHKMIKVVPLSQEESWKLFMKTLGKNVLLSSQTERFAMSLVKECDGLPLGITIMAGSMRGVHDIREWRNALKEIKEAKYRNEDMEFFEVFRVLKYSYDKLKDPKVQECFLYCSLFPEDWLIKREELIQYFIDEKLIDGMDSRESQFDKGHSILNKLENVCLLEAALDTEHEECVKMHDLVRDMAIKIATENPHRFSVQLPRMFDCGEWSADLLRVSLMGNITPYVPFNGSPRCPRLLTLMLCHNSSLKVIPNGFFMHMFSLSVLDLSFTSIEVLPTSISNLESLTSLMLKGCEGLRHLPSLANLTALKKLDLRWTAIRELPEGMERLINLRYINLKGCRHLEKVRDGVLPELSHVEYFHSSRTLRYMRGDEIGSWRKLENFRGHIDDLATCVRLWGEEREPKKYLLGHDFCYHGPPVFDKEVYLSDVKGEEDALVVPAGIQLLNLDNCHDITRLSHISTLRKATNLRSCKISFCDKMRHLICSCCCGFPFFQSLETLILCELPLTDVIERQRPPLSSSMLPTKTFSSLRQLEIERCDGLKRVFTPELLLQLQNLETLLVLNCEGLVEIIGEALDGDEAQEATTTIISALPKLNYLHLRDLPKLKSFCNCSMKVSDSLEEIRITGCLELKRITLVQEGTHPHLCLRKIYVEKDWWDLLEWKHPETKVFLQPYVDFSEPPHMWLGQAITRQVHDIWLVRFSIQSSLLEYYSLC</sequence>
<evidence type="ECO:0000259" key="8">
    <source>
        <dbReference type="Pfam" id="PF00931"/>
    </source>
</evidence>
<keyword evidence="6" id="KW-0067">ATP-binding</keyword>
<keyword evidence="12" id="KW-1185">Reference proteome</keyword>
<dbReference type="PANTHER" id="PTHR33463:SF187">
    <property type="entry name" value="AND NB-ARC DOMAIN DISEASE RESISTANCE PROTEIN, PUTATIVE-RELATED"/>
    <property type="match status" value="1"/>
</dbReference>
<evidence type="ECO:0000256" key="7">
    <source>
        <dbReference type="SAM" id="Coils"/>
    </source>
</evidence>
<dbReference type="InterPro" id="IPR027417">
    <property type="entry name" value="P-loop_NTPase"/>
</dbReference>
<evidence type="ECO:0000256" key="4">
    <source>
        <dbReference type="ARBA" id="ARBA00022741"/>
    </source>
</evidence>
<dbReference type="InterPro" id="IPR057135">
    <property type="entry name" value="At4g27190-like_LRR"/>
</dbReference>
<evidence type="ECO:0000256" key="2">
    <source>
        <dbReference type="ARBA" id="ARBA00022614"/>
    </source>
</evidence>
<evidence type="ECO:0000256" key="3">
    <source>
        <dbReference type="ARBA" id="ARBA00022737"/>
    </source>
</evidence>
<keyword evidence="3" id="KW-0677">Repeat</keyword>
<keyword evidence="7" id="KW-0175">Coiled coil</keyword>
<evidence type="ECO:0000259" key="9">
    <source>
        <dbReference type="Pfam" id="PF23247"/>
    </source>
</evidence>
<dbReference type="FunFam" id="1.10.10.10:FF:000322">
    <property type="entry name" value="Probable disease resistance protein At1g63360"/>
    <property type="match status" value="1"/>
</dbReference>
<dbReference type="Gene3D" id="1.10.8.430">
    <property type="entry name" value="Helical domain of apoptotic protease-activating factors"/>
    <property type="match status" value="1"/>
</dbReference>
<dbReference type="Gene3D" id="3.80.10.10">
    <property type="entry name" value="Ribonuclease Inhibitor"/>
    <property type="match status" value="2"/>
</dbReference>
<dbReference type="Gene3D" id="1.10.10.10">
    <property type="entry name" value="Winged helix-like DNA-binding domain superfamily/Winged helix DNA-binding domain"/>
    <property type="match status" value="1"/>
</dbReference>
<keyword evidence="4" id="KW-0547">Nucleotide-binding</keyword>
<dbReference type="InterPro" id="IPR036388">
    <property type="entry name" value="WH-like_DNA-bd_sf"/>
</dbReference>
<dbReference type="InterPro" id="IPR003591">
    <property type="entry name" value="Leu-rich_rpt_typical-subtyp"/>
</dbReference>
<dbReference type="SUPFAM" id="SSF52540">
    <property type="entry name" value="P-loop containing nucleoside triphosphate hydrolases"/>
    <property type="match status" value="1"/>
</dbReference>